<dbReference type="SUPFAM" id="SSF81383">
    <property type="entry name" value="F-box domain"/>
    <property type="match status" value="1"/>
</dbReference>
<name>C3TX73_BRASY</name>
<dbReference type="SUPFAM" id="SSF50965">
    <property type="entry name" value="Galactose oxidase, central domain"/>
    <property type="match status" value="1"/>
</dbReference>
<dbReference type="PANTHER" id="PTHR33127">
    <property type="entry name" value="TRANSMEMBRANE PROTEIN"/>
    <property type="match status" value="1"/>
</dbReference>
<sequence>MDRGKRAVEWPPRPADKAKKPCCATVPAPELSSLLSSLFLANRHGSRIFPGTYSPRFNPVAHQIPPDSIADSPSYIHPHPIIKEIAGGSEICCDTDMDQDQEEEDSGWSSFLPELLRLICCRLPLADVPRFAAVCRHWSSCAFPVYPADASPLLISTVVSDAGTVRCYDPRLNKMFVLATPLRAPDSSRIFSAAADGWVMLRTPRKTVLFANLLDGSMMETPQPQGPEEDYGFMCCGTARNDPKDCSLFNLYANMGTVKIQSWDGENRARFETGDDNDDMDDDDMEGWLSTRRFTMSPCCSPVLRKGLLYCLGKEGNLGVYDPSETRWRVLPKPTGFGSEFPCKSCYLMESQGELLAALTGKNGTPIYVLKLNERKMAWERMSSLGGRSLFTGAPSSLSMSTAGANKVYLPRFYGRPQVIQAEVASSGGRLFFVAKQEGSRSGDGVDSAAWCYDLESESDKQFTGSKNLLQYVWVHLGRAADPDDGMDIG</sequence>
<feature type="domain" description="F-box" evidence="1">
    <location>
        <begin position="112"/>
        <end position="141"/>
    </location>
</feature>
<reference evidence="3" key="1">
    <citation type="journal article" date="2009" name="Mol. Biol. Evol.">
        <title>Sixty million years in evolution of soft grain trait in grasses: emergence of the softness locus in the common ancestor of Pooideae and Ehrhartoideae, after their divergence from Panicoideae.</title>
        <authorList>
            <person name="Charles M."/>
            <person name="Tang H."/>
            <person name="Belcram H."/>
            <person name="Paterson A."/>
            <person name="Gornicki P."/>
            <person name="Chalhoub B."/>
        </authorList>
    </citation>
    <scope>NUCLEOTIDE SEQUENCE</scope>
</reference>
<evidence type="ECO:0000259" key="1">
    <source>
        <dbReference type="Pfam" id="PF00646"/>
    </source>
</evidence>
<dbReference type="Pfam" id="PF00646">
    <property type="entry name" value="F-box"/>
    <property type="match status" value="1"/>
</dbReference>
<dbReference type="PANTHER" id="PTHR33127:SF31">
    <property type="entry name" value="F-BOX DOMAIN-CONTAINING PROTEIN"/>
    <property type="match status" value="1"/>
</dbReference>
<dbReference type="InterPro" id="IPR001810">
    <property type="entry name" value="F-box_dom"/>
</dbReference>
<dbReference type="InterPro" id="IPR005174">
    <property type="entry name" value="KIB1-4_b-propeller"/>
</dbReference>
<dbReference type="EMBL" id="FJ234838">
    <property type="protein sequence ID" value="ACO87668.1"/>
    <property type="molecule type" value="Genomic_DNA"/>
</dbReference>
<dbReference type="Pfam" id="PF03478">
    <property type="entry name" value="Beta-prop_KIB1-4"/>
    <property type="match status" value="1"/>
</dbReference>
<feature type="domain" description="KIB1-4 beta-propeller" evidence="2">
    <location>
        <begin position="182"/>
        <end position="408"/>
    </location>
</feature>
<evidence type="ECO:0000313" key="3">
    <source>
        <dbReference type="EMBL" id="ACO87668.1"/>
    </source>
</evidence>
<organism evidence="3">
    <name type="scientific">Brachypodium sylvaticum</name>
    <name type="common">False brome</name>
    <dbReference type="NCBI Taxonomy" id="29664"/>
    <lineage>
        <taxon>Eukaryota</taxon>
        <taxon>Viridiplantae</taxon>
        <taxon>Streptophyta</taxon>
        <taxon>Embryophyta</taxon>
        <taxon>Tracheophyta</taxon>
        <taxon>Spermatophyta</taxon>
        <taxon>Magnoliopsida</taxon>
        <taxon>Liliopsida</taxon>
        <taxon>Poales</taxon>
        <taxon>Poaceae</taxon>
        <taxon>BOP clade</taxon>
        <taxon>Pooideae</taxon>
        <taxon>Stipodae</taxon>
        <taxon>Brachypodieae</taxon>
        <taxon>Brachypodium</taxon>
    </lineage>
</organism>
<dbReference type="AlphaFoldDB" id="C3TX73"/>
<dbReference type="InterPro" id="IPR036047">
    <property type="entry name" value="F-box-like_dom_sf"/>
</dbReference>
<dbReference type="Gene3D" id="1.20.1280.50">
    <property type="match status" value="1"/>
</dbReference>
<evidence type="ECO:0000259" key="2">
    <source>
        <dbReference type="Pfam" id="PF03478"/>
    </source>
</evidence>
<dbReference type="InterPro" id="IPR011043">
    <property type="entry name" value="Gal_Oxase/kelch_b-propeller"/>
</dbReference>
<proteinExistence type="predicted"/>
<protein>
    <submittedName>
        <fullName evidence="3">F-box protein family-like protein</fullName>
    </submittedName>
</protein>
<dbReference type="CDD" id="cd09917">
    <property type="entry name" value="F-box_SF"/>
    <property type="match status" value="1"/>
</dbReference>
<accession>C3TX73</accession>